<organism evidence="15 16">
    <name type="scientific">Candidatus Accumulibacter adjunctus</name>
    <dbReference type="NCBI Taxonomy" id="1454001"/>
    <lineage>
        <taxon>Bacteria</taxon>
        <taxon>Pseudomonadati</taxon>
        <taxon>Pseudomonadota</taxon>
        <taxon>Betaproteobacteria</taxon>
        <taxon>Candidatus Accumulibacter</taxon>
    </lineage>
</organism>
<comment type="caution">
    <text evidence="15">The sequence shown here is derived from an EMBL/GenBank/DDBJ whole genome shotgun (WGS) entry which is preliminary data.</text>
</comment>
<dbReference type="PRINTS" id="PR00950">
    <property type="entry name" value="TYPE3IMSPROT"/>
</dbReference>
<dbReference type="PATRIC" id="fig|1454001.3.peg.1428"/>
<dbReference type="Gene3D" id="3.40.1690.10">
    <property type="entry name" value="secretion proteins EscU"/>
    <property type="match status" value="1"/>
</dbReference>
<feature type="compositionally biased region" description="Basic and acidic residues" evidence="14">
    <location>
        <begin position="7"/>
        <end position="25"/>
    </location>
</feature>
<keyword evidence="15" id="KW-0282">Flagellum</keyword>
<sequence>MAEESDVERTEPASARRLEQAREEGQVPRSHEVGAFLVLIVGAAAFMVLGPWMMQRLSVLVRRGLVVDHQAAHEPSLMLTRLGDLAAESLLTLAPLFGALLVAVLLSPFFLGSWNFSAKALQPDPSRLNPLQGIARLVSWHGVVELVKAIAKASLLGGVAAWVMWSERGDLLAMFAQPLPVGLANAGHLLSFSFLAIVAAMLLIVAVDVPFQLWQYHDKLKMSREEVKQEGKELEGNPEIKGRVRQLQREAARKRMMAAVPAADVIVTNPTHYAVALAYSSGMGAPKVLAKGAGEIALKIRQLAASNGVPLVEAPVLARALHRHVDLDQEIPALLYAAVAEVLAYVYQLSHWRQAGGEPPLPPERIAVPAELLPESERG</sequence>
<feature type="transmembrane region" description="Helical" evidence="13">
    <location>
        <begin position="90"/>
        <end position="111"/>
    </location>
</feature>
<keyword evidence="16" id="KW-1185">Reference proteome</keyword>
<proteinExistence type="inferred from homology"/>
<keyword evidence="15" id="KW-0966">Cell projection</keyword>
<keyword evidence="4 13" id="KW-0813">Transport</keyword>
<evidence type="ECO:0000256" key="12">
    <source>
        <dbReference type="ARBA" id="ARBA00025078"/>
    </source>
</evidence>
<dbReference type="GO" id="GO:0009306">
    <property type="term" value="P:protein secretion"/>
    <property type="evidence" value="ECO:0007669"/>
    <property type="project" value="InterPro"/>
</dbReference>
<dbReference type="InterPro" id="IPR006135">
    <property type="entry name" value="T3SS_substrate_exporter"/>
</dbReference>
<evidence type="ECO:0000256" key="4">
    <source>
        <dbReference type="ARBA" id="ARBA00022448"/>
    </source>
</evidence>
<dbReference type="EMBL" id="JFAX01000006">
    <property type="protein sequence ID" value="EXI68160.1"/>
    <property type="molecule type" value="Genomic_DNA"/>
</dbReference>
<dbReference type="PANTHER" id="PTHR30531">
    <property type="entry name" value="FLAGELLAR BIOSYNTHETIC PROTEIN FLHB"/>
    <property type="match status" value="1"/>
</dbReference>
<dbReference type="NCBIfam" id="TIGR00328">
    <property type="entry name" value="flhB"/>
    <property type="match status" value="1"/>
</dbReference>
<evidence type="ECO:0000256" key="10">
    <source>
        <dbReference type="ARBA" id="ARBA00023136"/>
    </source>
</evidence>
<gene>
    <name evidence="13 15" type="primary">flhB</name>
    <name evidence="15" type="ORF">AW08_01378</name>
</gene>
<keyword evidence="10 13" id="KW-0472">Membrane</keyword>
<protein>
    <recommendedName>
        <fullName evidence="3 13">Flagellar biosynthetic protein FlhB</fullName>
    </recommendedName>
</protein>
<keyword evidence="5 13" id="KW-1003">Cell membrane</keyword>
<evidence type="ECO:0000256" key="13">
    <source>
        <dbReference type="RuleBase" id="RU364091"/>
    </source>
</evidence>
<evidence type="ECO:0000256" key="7">
    <source>
        <dbReference type="ARBA" id="ARBA00022795"/>
    </source>
</evidence>
<dbReference type="Gene3D" id="6.10.250.2080">
    <property type="match status" value="1"/>
</dbReference>
<name>A0A011NUB2_9PROT</name>
<dbReference type="Proteomes" id="UP000020218">
    <property type="component" value="Unassembled WGS sequence"/>
</dbReference>
<dbReference type="AlphaFoldDB" id="A0A011NUB2"/>
<dbReference type="Pfam" id="PF01312">
    <property type="entry name" value="Bac_export_2"/>
    <property type="match status" value="1"/>
</dbReference>
<keyword evidence="8 13" id="KW-0653">Protein transport</keyword>
<comment type="subcellular location">
    <subcellularLocation>
        <location evidence="1">Cell membrane</location>
        <topology evidence="1">Multi-pass membrane protein</topology>
    </subcellularLocation>
</comment>
<dbReference type="InterPro" id="IPR029025">
    <property type="entry name" value="T3SS_substrate_exporter_C"/>
</dbReference>
<keyword evidence="7 13" id="KW-1005">Bacterial flagellum biogenesis</keyword>
<evidence type="ECO:0000256" key="2">
    <source>
        <dbReference type="ARBA" id="ARBA00010690"/>
    </source>
</evidence>
<feature type="region of interest" description="Disordered" evidence="14">
    <location>
        <begin position="356"/>
        <end position="379"/>
    </location>
</feature>
<evidence type="ECO:0000256" key="11">
    <source>
        <dbReference type="ARBA" id="ARBA00023225"/>
    </source>
</evidence>
<evidence type="ECO:0000256" key="14">
    <source>
        <dbReference type="SAM" id="MobiDB-lite"/>
    </source>
</evidence>
<comment type="function">
    <text evidence="12 13">Required for formation of the rod structure in the basal body of the flagellar apparatus. Together with FliI and FliH, may constitute the export apparatus of flagellin.</text>
</comment>
<evidence type="ECO:0000256" key="3">
    <source>
        <dbReference type="ARBA" id="ARBA00021622"/>
    </source>
</evidence>
<reference evidence="15" key="1">
    <citation type="submission" date="2014-02" db="EMBL/GenBank/DDBJ databases">
        <title>Expanding our view of genomic diversity in Candidatus Accumulibacter clades.</title>
        <authorList>
            <person name="Skennerton C.T."/>
            <person name="Barr J.J."/>
            <person name="Slater F.R."/>
            <person name="Bond P.L."/>
            <person name="Tyson G.W."/>
        </authorList>
    </citation>
    <scope>NUCLEOTIDE SEQUENCE [LARGE SCALE GENOMIC DNA]</scope>
</reference>
<dbReference type="InterPro" id="IPR006136">
    <property type="entry name" value="FlhB"/>
</dbReference>
<dbReference type="PANTHER" id="PTHR30531:SF12">
    <property type="entry name" value="FLAGELLAR BIOSYNTHETIC PROTEIN FLHB"/>
    <property type="match status" value="1"/>
</dbReference>
<evidence type="ECO:0000256" key="1">
    <source>
        <dbReference type="ARBA" id="ARBA00004651"/>
    </source>
</evidence>
<evidence type="ECO:0000256" key="5">
    <source>
        <dbReference type="ARBA" id="ARBA00022475"/>
    </source>
</evidence>
<keyword evidence="15" id="KW-0969">Cilium</keyword>
<keyword evidence="11 13" id="KW-1006">Bacterial flagellum protein export</keyword>
<feature type="transmembrane region" description="Helical" evidence="13">
    <location>
        <begin position="189"/>
        <end position="214"/>
    </location>
</feature>
<evidence type="ECO:0000313" key="16">
    <source>
        <dbReference type="Proteomes" id="UP000020218"/>
    </source>
</evidence>
<evidence type="ECO:0000256" key="6">
    <source>
        <dbReference type="ARBA" id="ARBA00022692"/>
    </source>
</evidence>
<accession>A0A011NUB2</accession>
<keyword evidence="9 13" id="KW-1133">Transmembrane helix</keyword>
<dbReference type="GO" id="GO:0005886">
    <property type="term" value="C:plasma membrane"/>
    <property type="evidence" value="ECO:0007669"/>
    <property type="project" value="UniProtKB-SubCell"/>
</dbReference>
<comment type="similarity">
    <text evidence="2 13">Belongs to the type III secretion exporter family.</text>
</comment>
<keyword evidence="6 13" id="KW-0812">Transmembrane</keyword>
<evidence type="ECO:0000313" key="15">
    <source>
        <dbReference type="EMBL" id="EXI68160.1"/>
    </source>
</evidence>
<dbReference type="SUPFAM" id="SSF160544">
    <property type="entry name" value="EscU C-terminal domain-like"/>
    <property type="match status" value="1"/>
</dbReference>
<feature type="region of interest" description="Disordered" evidence="14">
    <location>
        <begin position="1"/>
        <end position="25"/>
    </location>
</feature>
<dbReference type="GO" id="GO:0044780">
    <property type="term" value="P:bacterial-type flagellum assembly"/>
    <property type="evidence" value="ECO:0007669"/>
    <property type="project" value="InterPro"/>
</dbReference>
<dbReference type="STRING" id="1454001.AW08_01378"/>
<evidence type="ECO:0000256" key="8">
    <source>
        <dbReference type="ARBA" id="ARBA00022927"/>
    </source>
</evidence>
<feature type="transmembrane region" description="Helical" evidence="13">
    <location>
        <begin position="33"/>
        <end position="53"/>
    </location>
</feature>
<comment type="caution">
    <text evidence="13">Lacks conserved residue(s) required for the propagation of feature annotation.</text>
</comment>
<evidence type="ECO:0000256" key="9">
    <source>
        <dbReference type="ARBA" id="ARBA00022989"/>
    </source>
</evidence>